<keyword evidence="3" id="KW-1185">Reference proteome</keyword>
<comment type="caution">
    <text evidence="2">The sequence shown here is derived from an EMBL/GenBank/DDBJ whole genome shotgun (WGS) entry which is preliminary data.</text>
</comment>
<feature type="region of interest" description="Disordered" evidence="1">
    <location>
        <begin position="1"/>
        <end position="38"/>
    </location>
</feature>
<proteinExistence type="predicted"/>
<feature type="compositionally biased region" description="Polar residues" evidence="1">
    <location>
        <begin position="1"/>
        <end position="13"/>
    </location>
</feature>
<accession>A0A8T2RYP4</accession>
<reference evidence="2" key="1">
    <citation type="submission" date="2021-08" db="EMBL/GenBank/DDBJ databases">
        <title>WGS assembly of Ceratopteris richardii.</title>
        <authorList>
            <person name="Marchant D.B."/>
            <person name="Chen G."/>
            <person name="Jenkins J."/>
            <person name="Shu S."/>
            <person name="Leebens-Mack J."/>
            <person name="Grimwood J."/>
            <person name="Schmutz J."/>
            <person name="Soltis P."/>
            <person name="Soltis D."/>
            <person name="Chen Z.-H."/>
        </authorList>
    </citation>
    <scope>NUCLEOTIDE SEQUENCE</scope>
    <source>
        <strain evidence="2">Whitten #5841</strain>
        <tissue evidence="2">Leaf</tissue>
    </source>
</reference>
<evidence type="ECO:0000256" key="1">
    <source>
        <dbReference type="SAM" id="MobiDB-lite"/>
    </source>
</evidence>
<feature type="region of interest" description="Disordered" evidence="1">
    <location>
        <begin position="67"/>
        <end position="117"/>
    </location>
</feature>
<evidence type="ECO:0000313" key="2">
    <source>
        <dbReference type="EMBL" id="KAH7300588.1"/>
    </source>
</evidence>
<gene>
    <name evidence="2" type="ORF">KP509_24G070200</name>
</gene>
<sequence length="542" mass="60200">MNKEGSASSNAMLSTDPLPSYKVPGNSPQKEGQPQVSARNACPHTLLDSLPSRFPFHPRHRPLLHGQQNQMRMNTDGGSYDSWSLTQSDEQNGWPPCSTRATMTKQPRSSRSLVVLTPSSSSASSLSLTSTRSQKLLSPRSVSFKRSTATHRRCSSHATDSELCDIEDSSEQSNDGFYLSKDIPNKILKPWSTPMPKSIGSVDTTLAFFHRQEQISLTKLSISIRTELTYHEEILQRQKSTDVEDKRNQIKRLAACAMAYQYAHGYEPDHRELHDLSREIIAYAHAQGYVHGDELHTWEASHEHMYDVGCKRDKLDINRNGGLQNAENSASGGSQLYPPCQLKQYDIGQKPDIDNHILDGARIGNLNGKNCLEFTGSSPSRLYQQSEHTLCYKDRKCSVEDATQAASGEGVGHVKVTNSTKVSSSLAFYQDRNGCVPQPENRTNNGPIRSHQSLLSTGSTSTILPQHENVSKRPSHLCEDIILKEPFDTIPTEYFKCSQSDQSDSSAMYALNDVVCIDEVVNPTQAAEWFGDLFLSTSTLVS</sequence>
<dbReference type="EMBL" id="CM035429">
    <property type="protein sequence ID" value="KAH7300588.1"/>
    <property type="molecule type" value="Genomic_DNA"/>
</dbReference>
<protein>
    <submittedName>
        <fullName evidence="2">Uncharacterized protein</fullName>
    </submittedName>
</protein>
<organism evidence="2 3">
    <name type="scientific">Ceratopteris richardii</name>
    <name type="common">Triangle waterfern</name>
    <dbReference type="NCBI Taxonomy" id="49495"/>
    <lineage>
        <taxon>Eukaryota</taxon>
        <taxon>Viridiplantae</taxon>
        <taxon>Streptophyta</taxon>
        <taxon>Embryophyta</taxon>
        <taxon>Tracheophyta</taxon>
        <taxon>Polypodiopsida</taxon>
        <taxon>Polypodiidae</taxon>
        <taxon>Polypodiales</taxon>
        <taxon>Pteridineae</taxon>
        <taxon>Pteridaceae</taxon>
        <taxon>Parkerioideae</taxon>
        <taxon>Ceratopteris</taxon>
    </lineage>
</organism>
<evidence type="ECO:0000313" key="3">
    <source>
        <dbReference type="Proteomes" id="UP000825935"/>
    </source>
</evidence>
<dbReference type="Proteomes" id="UP000825935">
    <property type="component" value="Chromosome 24"/>
</dbReference>
<dbReference type="AlphaFoldDB" id="A0A8T2RYP4"/>
<name>A0A8T2RYP4_CERRI</name>
<feature type="compositionally biased region" description="Polar residues" evidence="1">
    <location>
        <begin position="67"/>
        <end position="91"/>
    </location>
</feature>
<feature type="compositionally biased region" description="Polar residues" evidence="1">
    <location>
        <begin position="26"/>
        <end position="38"/>
    </location>
</feature>